<evidence type="ECO:0000259" key="2">
    <source>
        <dbReference type="Pfam" id="PF15778"/>
    </source>
</evidence>
<dbReference type="GO" id="GO:0034703">
    <property type="term" value="C:cation channel complex"/>
    <property type="evidence" value="ECO:0007669"/>
    <property type="project" value="TreeGrafter"/>
</dbReference>
<feature type="compositionally biased region" description="Polar residues" evidence="1">
    <location>
        <begin position="130"/>
        <end position="140"/>
    </location>
</feature>
<dbReference type="PANTHER" id="PTHR31781:SF1">
    <property type="entry name" value="PROTEIN UNC-80 HOMOLOG"/>
    <property type="match status" value="1"/>
</dbReference>
<feature type="region of interest" description="Disordered" evidence="1">
    <location>
        <begin position="929"/>
        <end position="968"/>
    </location>
</feature>
<dbReference type="GO" id="GO:0005261">
    <property type="term" value="F:monoatomic cation channel activity"/>
    <property type="evidence" value="ECO:0007669"/>
    <property type="project" value="TreeGrafter"/>
</dbReference>
<feature type="region of interest" description="Disordered" evidence="1">
    <location>
        <begin position="816"/>
        <end position="879"/>
    </location>
</feature>
<feature type="compositionally biased region" description="Polar residues" evidence="1">
    <location>
        <begin position="1325"/>
        <end position="1335"/>
    </location>
</feature>
<dbReference type="InterPro" id="IPR031542">
    <property type="entry name" value="UNC80_N"/>
</dbReference>
<reference evidence="6" key="1">
    <citation type="submission" date="2022-11" db="UniProtKB">
        <authorList>
            <consortium name="WormBaseParasite"/>
        </authorList>
    </citation>
    <scope>IDENTIFICATION</scope>
</reference>
<protein>
    <submittedName>
        <fullName evidence="6">Uncharacterized protein</fullName>
    </submittedName>
</protein>
<sequence>MITPLLHVINEKDLASNFRLESGLKIWQSLWQYQQPEVLCFCAPVKQRRSHFPFITVAKKTLPTSAVQGIYLGDANETITRRLSTVPSQIANLPPYNDVPPPKPPRTSLTVLSSNLPKEKDDDRCDGGLISSSTSAQKLKQSVEKENGNNMESVRSSSIVRSVSDYHTGDNDTARIVARSNTITFDEKSPSLSKGIAELDDALSFTDDKSLSNAMNDSEVSEKAPLVLLQEICSGFSVDHESVSNNDHEIICGNCNIVVNACKCNRHSTISRFKIIPVLTSNHSDLAFPEVRQNTNRLQRDETISTLTGETIVRMTQENNNTSNIPIKVYDPLEDTSQESDPIQQQTLADPQEATYMDVAVIRCLLIKHWAEDGVFWAIKYLLHRLLEIKIYRNSQNSIFRSRANSNNRQNLKEIQHRPPSWDDLQLGDVDKKLEIFKKHSGKLKLPSSRKERYSLSSDLPLQARSFSRQNSTLTSGSFFRSHSSRGRLERKRSDPSATNSSDGLSMRDTRSGSVSGLTGKAAINSRQFFPEALGSTNFIEQNGQISFIVLLKAINFAIERRSSVRICELALNICESLLEMPETNWQSFFSDCINIVLRAYLWLGCPHGCNDGLRSQQGDFLRVKARAILAIIYRIGPEIFGNLLINHIEEYNAQMLIDTLHSVTGFCRCGITAGVYRTRSSSSPRHRTTTSDLALPTYQNNFNESLKGIEGTVIKVILKPAISKLMNAMDELLQPENMSLYQDVRLFVSFIQEQHGNPFRRVGLSALIDGRPLENQNQFNDVSTSQLYSSRRTSLLCPLPEILLSERNAKFANNDDNEIEVKSENNSEDESIRSSISGMAAQVHTRESASLRRGLFKKREKVSNADDSDLDSSPSTPRYQQINDEVAATGSLSASPLLSVNAVKKRSGGKLHFALNLLKSVRLDNNDDISSDIDINDDERSQNGILTHDERRSKSVTVQKPSQPKILTIHQKSAELPDENHDSSHARRTSVANLNLPPRRLVNLCEIQEGVRRFSFFLETCRPGSYPDPPLLAALLDLKSPVLARASLLLECALFVHRCNKGDWPEWIRSNNACQLSAFVGGNPFGIRGTPSATRRMHMMQRAAARCFYEWGCQLGERIYKIMEASGAALNKTPSRKGDLNRRELIIQDDLEDFFDEGIINDETGERCPPAILFLACLLLNEITAFLRETFQTIPRSRSNKPGVSTLNWEKLMSNRRWSILSNTFSSQQQQQTASSIQSITDVNLSIHRKILSFSLLRVTSEHIIKGDRRISLSTNEENSSRSSHEPIEETPQQNDKKDCIDGMMRCTTDERENERESERLISLSDQHLASQKRSSYERKAGEKYPHVRRSHTLNVPTHPMVITAIISKSARRLAQGRQRLLKYGSAINPPIQPLELNDKVHHRSIKNVKSLRNTQIDDERDGINEITLPTNLLPVSGGVWNEGGARGDGLKQSNETVVSPENGSKMSAVTSLPLSAQDSISRPTVSYQQPQTNSDEEEELMFRNFPWLKIVIKMANSFNLSCNHERFCHPWCFERVYRQCYRLTEALRKVYGEELPPIGHLDKRKAMTDAWFNRHENAKKTLPRHSGLFATRRENAAVRQGALLDKPPMALRNLLIEKLNEMEENREGRMRKGSFQDSDDLIEMSQMQKHSTPSPMLSYISTQMLSIAHTPFSTLLKSCLILCNDHYREIVDICWHLLIHRDKHIVTSAASLFIVSSVRNPEETVTVIKNSLLSDNANIRTEGLRRFHALWRNRFHVWLKMEDGAQLVFKVPPPGIDFTLPSPPVGQSHVTIVDPPWMPHMKTKVEELCLKEEEHATSQTIMTMTRTRRKQKQEMVRRAVHEADERESSLRQKFPLRATAIVQQAAYEPALFHHQTQQVMADNAGEECDLHPSSSRQQMPVAQPLFPSSLLSVVPTIIEMLDDVQLDSSGKSVSDTAKKIVWSCIVEDPALFLRHFLEKLTNRERQEHLISLLRKLILRFEPLPCQTAYTLMNYFFGFVMHYVRSPCDGSDQAIAMALSVIWLIAPHVHGLYFKDLKQTLKKEQCDQALMITANVPSAKKIIIHGPDSGSGGIPSQFPIHEETQFQQLLKDSLEFFNIPENENKYYFLIDTKTNSVHNPSSYVRDFYFFHRSLYPQLTLVKLNPDEAHLRMRQMAFTYKLIEMGKVLLTHNALAHSPENVIPQRIFFLHDEFTHLPSFPRKSLETCFGMYNGPLGRELYSIDSIHKFVWALLMSDMFEKMENAFMFGDLHLFINVINGVTLLHCENVTILRRCMATYISMAIHFNTLFANQGFFLIMPTILRCYSQRQTNPLLCRTIEYVCKQFYILHRKPFLLQMAGAVANILDTNDNYFEVNPMKVKAKYWFKLLHSMEDMTDMTDPIDLLDLVNEIKPLKALDLCYRDDPNTFSLLTDALASAVTVCAFAPESRRCYQISVPFQLVMQATIPYFLDQIEQDTVKQGNSMIAVKHEISIYTTLCVEMKALVNCCEILTRGPTRTFDIVNSVSDRGKSFIADSPQFFDPPTVIGEDETKMHYSSMKEKKNAVSSDGLDNSEGQREAFRRPRDALLVLVATFIEKAKVRLKELTKLSSNIEHIKIPELFDHKSYVKLNEIALALLKIAPYDLSTIACLGLQKYFAVILLITDWSVESNRPTLNFVLRRLDKTIQKIGKKIVFRRRTNWSALTSWLNGLHHTLVAYPYIAHSHPLKSITLICLRIMIGDPLTDDLFNQSSTAFSTILHGTCPPQSFCNAVLKLASFLMQALGQAVFSLEHLCSSEGIGPLAERLEVILCQILIPLFLRAATAKNDKPQFQTKDLIFCLNLMQNAINPPLARQSVAPLMGSNLASTLIRGTNAHGSIIMDVSGRQGSVSVTERGHSATVTTHRIIRETVCQAIFLALKVMIIAFEKQMSLLWPRVFKIIRDLLGKKVGGTALYAFIDFVLDVNLPISLIILPLLQCKAAQKVLTEQEATWQAEFKERLQRLGATSGIKIHSYGAMLAELSQELQMLKEDFSMRAFEIARSHTPTITELYSDSGSPQSTTIGHRHSNARQNGNETRRLSTTTITKLNRIATSAHHKEIAPERTIVEGTEDDNCSHVMSSSPVTAAKSHFIDSEKRTIVELHDLPPFSKYRKSANDEKRQSKLESLVLPLKLEEPFLTTAESEKPKVVSFTTPAGHRRNSSGDEDFVDRITARHHYV</sequence>
<dbReference type="GO" id="GO:0030424">
    <property type="term" value="C:axon"/>
    <property type="evidence" value="ECO:0007669"/>
    <property type="project" value="TreeGrafter"/>
</dbReference>
<feature type="domain" description="Protein UNC80 central region" evidence="3">
    <location>
        <begin position="1465"/>
        <end position="1879"/>
    </location>
</feature>
<feature type="compositionally biased region" description="Basic and acidic residues" evidence="1">
    <location>
        <begin position="117"/>
        <end position="126"/>
    </location>
</feature>
<feature type="compositionally biased region" description="Basic and acidic residues" evidence="1">
    <location>
        <begin position="1309"/>
        <end position="1321"/>
    </location>
</feature>
<dbReference type="WBParaSite" id="sdigi.contig275.g6956.t1">
    <property type="protein sequence ID" value="sdigi.contig275.g6956.t1"/>
    <property type="gene ID" value="sdigi.contig275.g6956"/>
</dbReference>
<dbReference type="PANTHER" id="PTHR31781">
    <property type="entry name" value="UNC80"/>
    <property type="match status" value="1"/>
</dbReference>
<dbReference type="InterPro" id="IPR045852">
    <property type="entry name" value="UNC80_central"/>
</dbReference>
<dbReference type="Pfam" id="PF19424">
    <property type="entry name" value="UNC80"/>
    <property type="match status" value="2"/>
</dbReference>
<feature type="domain" description="Protein UNC80 C-terminal" evidence="4">
    <location>
        <begin position="1895"/>
        <end position="3009"/>
    </location>
</feature>
<feature type="region of interest" description="Disordered" evidence="1">
    <location>
        <begin position="473"/>
        <end position="518"/>
    </location>
</feature>
<feature type="domain" description="Cation channel complex component UNC80 N-terminal" evidence="2">
    <location>
        <begin position="2"/>
        <end position="48"/>
    </location>
</feature>
<feature type="compositionally biased region" description="Basic and acidic residues" evidence="1">
    <location>
        <begin position="1336"/>
        <end position="1346"/>
    </location>
</feature>
<keyword evidence="5" id="KW-1185">Reference proteome</keyword>
<feature type="region of interest" description="Disordered" evidence="1">
    <location>
        <begin position="1446"/>
        <end position="1468"/>
    </location>
</feature>
<proteinExistence type="predicted"/>
<dbReference type="Pfam" id="PF15778">
    <property type="entry name" value="UNC80_N"/>
    <property type="match status" value="1"/>
</dbReference>
<feature type="domain" description="Protein UNC80 central region" evidence="3">
    <location>
        <begin position="1000"/>
        <end position="1337"/>
    </location>
</feature>
<name>A0A915PNH9_9BILA</name>
<feature type="compositionally biased region" description="Polar residues" evidence="1">
    <location>
        <begin position="1453"/>
        <end position="1468"/>
    </location>
</feature>
<evidence type="ECO:0000259" key="3">
    <source>
        <dbReference type="Pfam" id="PF19424"/>
    </source>
</evidence>
<feature type="region of interest" description="Disordered" evidence="1">
    <location>
        <begin position="91"/>
        <end position="156"/>
    </location>
</feature>
<feature type="compositionally biased region" description="Basic and acidic residues" evidence="1">
    <location>
        <begin position="1280"/>
        <end position="1289"/>
    </location>
</feature>
<evidence type="ECO:0000313" key="5">
    <source>
        <dbReference type="Proteomes" id="UP000887581"/>
    </source>
</evidence>
<feature type="compositionally biased region" description="Polar residues" evidence="1">
    <location>
        <begin position="107"/>
        <end position="116"/>
    </location>
</feature>
<evidence type="ECO:0000313" key="6">
    <source>
        <dbReference type="WBParaSite" id="sdigi.contig275.g6956.t1"/>
    </source>
</evidence>
<feature type="compositionally biased region" description="Polar residues" evidence="1">
    <location>
        <begin position="3026"/>
        <end position="3040"/>
    </location>
</feature>
<feature type="compositionally biased region" description="Acidic residues" evidence="1">
    <location>
        <begin position="929"/>
        <end position="938"/>
    </location>
</feature>
<accession>A0A915PNH9</accession>
<dbReference type="InterPro" id="IPR046460">
    <property type="entry name" value="UNC80_C"/>
</dbReference>
<evidence type="ECO:0000259" key="4">
    <source>
        <dbReference type="Pfam" id="PF20262"/>
    </source>
</evidence>
<dbReference type="GO" id="GO:0055080">
    <property type="term" value="P:monoatomic cation homeostasis"/>
    <property type="evidence" value="ECO:0007669"/>
    <property type="project" value="TreeGrafter"/>
</dbReference>
<feature type="region of interest" description="Disordered" evidence="1">
    <location>
        <begin position="3026"/>
        <end position="3052"/>
    </location>
</feature>
<organism evidence="5 6">
    <name type="scientific">Setaria digitata</name>
    <dbReference type="NCBI Taxonomy" id="48799"/>
    <lineage>
        <taxon>Eukaryota</taxon>
        <taxon>Metazoa</taxon>
        <taxon>Ecdysozoa</taxon>
        <taxon>Nematoda</taxon>
        <taxon>Chromadorea</taxon>
        <taxon>Rhabditida</taxon>
        <taxon>Spirurina</taxon>
        <taxon>Spiruromorpha</taxon>
        <taxon>Filarioidea</taxon>
        <taxon>Setariidae</taxon>
        <taxon>Setaria</taxon>
    </lineage>
</organism>
<feature type="region of interest" description="Disordered" evidence="1">
    <location>
        <begin position="1275"/>
        <end position="1346"/>
    </location>
</feature>
<dbReference type="Proteomes" id="UP000887581">
    <property type="component" value="Unplaced"/>
</dbReference>
<evidence type="ECO:0000256" key="1">
    <source>
        <dbReference type="SAM" id="MobiDB-lite"/>
    </source>
</evidence>
<dbReference type="Pfam" id="PF20262">
    <property type="entry name" value="UNC80_C"/>
    <property type="match status" value="1"/>
</dbReference>